<organism evidence="2 3">
    <name type="scientific">Euphydryas editha</name>
    <name type="common">Edith's checkerspot</name>
    <dbReference type="NCBI Taxonomy" id="104508"/>
    <lineage>
        <taxon>Eukaryota</taxon>
        <taxon>Metazoa</taxon>
        <taxon>Ecdysozoa</taxon>
        <taxon>Arthropoda</taxon>
        <taxon>Hexapoda</taxon>
        <taxon>Insecta</taxon>
        <taxon>Pterygota</taxon>
        <taxon>Neoptera</taxon>
        <taxon>Endopterygota</taxon>
        <taxon>Lepidoptera</taxon>
        <taxon>Glossata</taxon>
        <taxon>Ditrysia</taxon>
        <taxon>Papilionoidea</taxon>
        <taxon>Nymphalidae</taxon>
        <taxon>Nymphalinae</taxon>
        <taxon>Euphydryas</taxon>
    </lineage>
</organism>
<reference evidence="2" key="1">
    <citation type="submission" date="2022-03" db="EMBL/GenBank/DDBJ databases">
        <authorList>
            <person name="Tunstrom K."/>
        </authorList>
    </citation>
    <scope>NUCLEOTIDE SEQUENCE</scope>
</reference>
<dbReference type="EMBL" id="CAKOGL010000057">
    <property type="protein sequence ID" value="CAH2109116.1"/>
    <property type="molecule type" value="Genomic_DNA"/>
</dbReference>
<keyword evidence="3" id="KW-1185">Reference proteome</keyword>
<comment type="caution">
    <text evidence="2">The sequence shown here is derived from an EMBL/GenBank/DDBJ whole genome shotgun (WGS) entry which is preliminary data.</text>
</comment>
<evidence type="ECO:0000313" key="3">
    <source>
        <dbReference type="Proteomes" id="UP001153954"/>
    </source>
</evidence>
<proteinExistence type="predicted"/>
<dbReference type="Pfam" id="PF03564">
    <property type="entry name" value="DUF1759"/>
    <property type="match status" value="1"/>
</dbReference>
<sequence>MRESDMSLRFLVDQVNKDLRALASLDLPTDKWDILLIYMLSSKLDSQTLLKWEEYRNGLDDIPTLDLFNKFLNDRADVLESLNRNKIDNPMNKGSPSTSCSFVPNYNNYNKVSLNTNSIDAIRVVGIGDNALNNVIESCTVKLSSINSSYNLKLTCMVLDKIMGDISKSRINLKNLNLPQNLPLADPQFYSPGSIDLLIGSDMFWDIIGSKTRYIGDGKLKLRSSKFGWIVCGSLPSCHGNNKNHKSAQCNLALCKLSPNDIDVTILPKFWEIEDLPNASEPLYPLSSSPDDFLSLTPGHFLIGRALNALPSECLDSIKETNLRRYERLDKIRQHFWNRWQKEYVAELQQRTKWKTNLGKLKIGDLVLLQEDHVPPLNWRLGRVKGLFPGPDNISRVAESIRYEDVYDVHWFVSALL</sequence>
<accession>A0AAU9VAQ5</accession>
<dbReference type="AlphaFoldDB" id="A0AAU9VAQ5"/>
<dbReference type="Pfam" id="PF18701">
    <property type="entry name" value="DUF5641"/>
    <property type="match status" value="1"/>
</dbReference>
<evidence type="ECO:0000313" key="2">
    <source>
        <dbReference type="EMBL" id="CAH2109116.1"/>
    </source>
</evidence>
<dbReference type="InterPro" id="IPR005312">
    <property type="entry name" value="DUF1759"/>
</dbReference>
<dbReference type="PANTHER" id="PTHR47331">
    <property type="entry name" value="PHD-TYPE DOMAIN-CONTAINING PROTEIN"/>
    <property type="match status" value="1"/>
</dbReference>
<protein>
    <recommendedName>
        <fullName evidence="1">DUF5641 domain-containing protein</fullName>
    </recommendedName>
</protein>
<name>A0AAU9VAQ5_EUPED</name>
<dbReference type="Proteomes" id="UP001153954">
    <property type="component" value="Unassembled WGS sequence"/>
</dbReference>
<feature type="domain" description="DUF5641" evidence="1">
    <location>
        <begin position="325"/>
        <end position="399"/>
    </location>
</feature>
<dbReference type="InterPro" id="IPR040676">
    <property type="entry name" value="DUF5641"/>
</dbReference>
<gene>
    <name evidence="2" type="ORF">EEDITHA_LOCUS22982</name>
</gene>
<evidence type="ECO:0000259" key="1">
    <source>
        <dbReference type="Pfam" id="PF18701"/>
    </source>
</evidence>